<evidence type="ECO:0000256" key="1">
    <source>
        <dbReference type="PROSITE-ProRule" id="PRU00047"/>
    </source>
</evidence>
<dbReference type="SMART" id="SM00343">
    <property type="entry name" value="ZnF_C2HC"/>
    <property type="match status" value="1"/>
</dbReference>
<reference evidence="5" key="2">
    <citation type="submission" date="2022-01" db="EMBL/GenBank/DDBJ databases">
        <authorList>
            <person name="Yamashiro T."/>
            <person name="Shiraishi A."/>
            <person name="Satake H."/>
            <person name="Nakayama K."/>
        </authorList>
    </citation>
    <scope>NUCLEOTIDE SEQUENCE</scope>
</reference>
<comment type="caution">
    <text evidence="5">The sequence shown here is derived from an EMBL/GenBank/DDBJ whole genome shotgun (WGS) entry which is preliminary data.</text>
</comment>
<sequence length="303" mass="34498">MNSRYEDDIIVPGDAICTTLPSHSGFSQKKLVSFVTEIHTTSINFLTLISIVEHEDKKVFPKTGKKIAINGSDTVGYDKSKVECFNCHKLGHFARECRGPRNQYSRNWNQDSSRRTVNVEETSSKAILAIDGAGFDWSYMADDKVPTNMALMDFSDSEFNKSEFNLAIYKRGLASVEEQLVFYKNKYVIFCEQLAVLKRDISYKVSEFSMLKSELEKLKQEKESSQLKIEKFDNASKRLFSPPKLDLSYSDLEEFQQPEFEGYRPKTYLEKELCAAVGNENPTASKRATGANHSFKFPQTPSS</sequence>
<evidence type="ECO:0000256" key="3">
    <source>
        <dbReference type="SAM" id="MobiDB-lite"/>
    </source>
</evidence>
<feature type="region of interest" description="Disordered" evidence="3">
    <location>
        <begin position="280"/>
        <end position="303"/>
    </location>
</feature>
<keyword evidence="1" id="KW-0863">Zinc-finger</keyword>
<dbReference type="EMBL" id="BQNB010020708">
    <property type="protein sequence ID" value="GJT98788.1"/>
    <property type="molecule type" value="Genomic_DNA"/>
</dbReference>
<proteinExistence type="predicted"/>
<feature type="domain" description="CCHC-type" evidence="4">
    <location>
        <begin position="84"/>
        <end position="98"/>
    </location>
</feature>
<accession>A0ABQ5IF62</accession>
<dbReference type="InterPro" id="IPR036875">
    <property type="entry name" value="Znf_CCHC_sf"/>
</dbReference>
<evidence type="ECO:0000313" key="5">
    <source>
        <dbReference type="EMBL" id="GJT98788.1"/>
    </source>
</evidence>
<dbReference type="InterPro" id="IPR001878">
    <property type="entry name" value="Znf_CCHC"/>
</dbReference>
<evidence type="ECO:0000259" key="4">
    <source>
        <dbReference type="PROSITE" id="PS50158"/>
    </source>
</evidence>
<protein>
    <submittedName>
        <fullName evidence="5">Ribonuclease H-like domain-containing protein</fullName>
    </submittedName>
</protein>
<name>A0ABQ5IF62_9ASTR</name>
<evidence type="ECO:0000256" key="2">
    <source>
        <dbReference type="SAM" id="Coils"/>
    </source>
</evidence>
<feature type="coiled-coil region" evidence="2">
    <location>
        <begin position="208"/>
        <end position="235"/>
    </location>
</feature>
<evidence type="ECO:0000313" key="6">
    <source>
        <dbReference type="Proteomes" id="UP001151760"/>
    </source>
</evidence>
<organism evidence="5 6">
    <name type="scientific">Tanacetum coccineum</name>
    <dbReference type="NCBI Taxonomy" id="301880"/>
    <lineage>
        <taxon>Eukaryota</taxon>
        <taxon>Viridiplantae</taxon>
        <taxon>Streptophyta</taxon>
        <taxon>Embryophyta</taxon>
        <taxon>Tracheophyta</taxon>
        <taxon>Spermatophyta</taxon>
        <taxon>Magnoliopsida</taxon>
        <taxon>eudicotyledons</taxon>
        <taxon>Gunneridae</taxon>
        <taxon>Pentapetalae</taxon>
        <taxon>asterids</taxon>
        <taxon>campanulids</taxon>
        <taxon>Asterales</taxon>
        <taxon>Asteraceae</taxon>
        <taxon>Asteroideae</taxon>
        <taxon>Anthemideae</taxon>
        <taxon>Anthemidinae</taxon>
        <taxon>Tanacetum</taxon>
    </lineage>
</organism>
<dbReference type="Gene3D" id="4.10.60.10">
    <property type="entry name" value="Zinc finger, CCHC-type"/>
    <property type="match status" value="1"/>
</dbReference>
<keyword evidence="6" id="KW-1185">Reference proteome</keyword>
<dbReference type="SUPFAM" id="SSF57756">
    <property type="entry name" value="Retrovirus zinc finger-like domains"/>
    <property type="match status" value="1"/>
</dbReference>
<reference evidence="5" key="1">
    <citation type="journal article" date="2022" name="Int. J. Mol. Sci.">
        <title>Draft Genome of Tanacetum Coccineum: Genomic Comparison of Closely Related Tanacetum-Family Plants.</title>
        <authorList>
            <person name="Yamashiro T."/>
            <person name="Shiraishi A."/>
            <person name="Nakayama K."/>
            <person name="Satake H."/>
        </authorList>
    </citation>
    <scope>NUCLEOTIDE SEQUENCE</scope>
</reference>
<keyword evidence="1" id="KW-0862">Zinc</keyword>
<keyword evidence="1" id="KW-0479">Metal-binding</keyword>
<dbReference type="Pfam" id="PF00098">
    <property type="entry name" value="zf-CCHC"/>
    <property type="match status" value="1"/>
</dbReference>
<gene>
    <name evidence="5" type="ORF">Tco_1094306</name>
</gene>
<dbReference type="Proteomes" id="UP001151760">
    <property type="component" value="Unassembled WGS sequence"/>
</dbReference>
<dbReference type="PROSITE" id="PS50158">
    <property type="entry name" value="ZF_CCHC"/>
    <property type="match status" value="1"/>
</dbReference>
<keyword evidence="2" id="KW-0175">Coiled coil</keyword>